<sequence>MRKMLWISWTQQSTAGIQPHSQRIERFLVTIMTFDCVWIQLLEYCICIQQ</sequence>
<protein>
    <submittedName>
        <fullName evidence="1">Uncharacterized protein</fullName>
    </submittedName>
</protein>
<evidence type="ECO:0000313" key="1">
    <source>
        <dbReference type="EMBL" id="QRG45122.1"/>
    </source>
</evidence>
<keyword evidence="1" id="KW-0614">Plasmid</keyword>
<name>A0A890DKJ9_ECOLX</name>
<geneLocation type="plasmid" evidence="1">
    <name>pESBL3310-IncB/O/K/Z</name>
</geneLocation>
<dbReference type="EMBL" id="MW390545">
    <property type="protein sequence ID" value="QRG45122.1"/>
    <property type="molecule type" value="Genomic_DNA"/>
</dbReference>
<accession>A0A890DKJ9</accession>
<reference evidence="1" key="1">
    <citation type="journal article" date="2021" name="Sci. Rep.">
        <title>Antibiotic resistance plasmid composition and architecture in Escherichia coli isolates from meat.</title>
        <authorList>
            <person name="Darphorn T.S."/>
            <person name="Bel K."/>
            <person name="Koenders-van Sint Anneland B.B."/>
            <person name="Brul S."/>
            <person name="Ter Kuile B.H."/>
        </authorList>
    </citation>
    <scope>NUCLEOTIDE SEQUENCE</scope>
    <source>
        <strain evidence="1">ESBL3310</strain>
    </source>
</reference>
<proteinExistence type="predicted"/>
<organism evidence="1">
    <name type="scientific">Escherichia coli</name>
    <dbReference type="NCBI Taxonomy" id="562"/>
    <lineage>
        <taxon>Bacteria</taxon>
        <taxon>Pseudomonadati</taxon>
        <taxon>Pseudomonadota</taxon>
        <taxon>Gammaproteobacteria</taxon>
        <taxon>Enterobacterales</taxon>
        <taxon>Enterobacteriaceae</taxon>
        <taxon>Escherichia</taxon>
    </lineage>
</organism>
<dbReference type="AlphaFoldDB" id="A0A890DKJ9"/>